<evidence type="ECO:0000313" key="3">
    <source>
        <dbReference type="WBParaSite" id="jg18916"/>
    </source>
</evidence>
<dbReference type="Proteomes" id="UP000887574">
    <property type="component" value="Unplaced"/>
</dbReference>
<dbReference type="WBParaSite" id="jg18916">
    <property type="protein sequence ID" value="jg18916"/>
    <property type="gene ID" value="jg18916"/>
</dbReference>
<name>A0A915DE48_9BILA</name>
<evidence type="ECO:0000313" key="2">
    <source>
        <dbReference type="Proteomes" id="UP000887574"/>
    </source>
</evidence>
<sequence length="276" mass="31686">MRPEEKAERLRLDGNHAYNKGNYEQAIQFYKLRFLFLKLTNSSVESIRSDSDSLSLTSSDSSIEEHEPEDEIFDPPIQLEWVTTQRGNKKAIFEGEFFTIDGQSRDGTYIFGRCDHRFTANPEEIVTAGFGYTKVATFFLKEFNFTTTRQNLIEQTLQDLQNTNANFSAKTWTRAVYREKKRILHLPANPTGLVFNIPRSLIYFNGPGEQELFVLGDTRDNERVILLGRQSTRNWISTVTHISGDGTFAASPSIFVQEFQKIVHVMSENDVPDIHL</sequence>
<evidence type="ECO:0000256" key="1">
    <source>
        <dbReference type="SAM" id="MobiDB-lite"/>
    </source>
</evidence>
<dbReference type="AlphaFoldDB" id="A0A915DE48"/>
<feature type="region of interest" description="Disordered" evidence="1">
    <location>
        <begin position="51"/>
        <end position="70"/>
    </location>
</feature>
<reference evidence="3" key="1">
    <citation type="submission" date="2022-11" db="UniProtKB">
        <authorList>
            <consortium name="WormBaseParasite"/>
        </authorList>
    </citation>
    <scope>IDENTIFICATION</scope>
</reference>
<accession>A0A915DE48</accession>
<proteinExistence type="predicted"/>
<keyword evidence="2" id="KW-1185">Reference proteome</keyword>
<protein>
    <submittedName>
        <fullName evidence="3">Uncharacterized protein</fullName>
    </submittedName>
</protein>
<organism evidence="2 3">
    <name type="scientific">Ditylenchus dipsaci</name>
    <dbReference type="NCBI Taxonomy" id="166011"/>
    <lineage>
        <taxon>Eukaryota</taxon>
        <taxon>Metazoa</taxon>
        <taxon>Ecdysozoa</taxon>
        <taxon>Nematoda</taxon>
        <taxon>Chromadorea</taxon>
        <taxon>Rhabditida</taxon>
        <taxon>Tylenchina</taxon>
        <taxon>Tylenchomorpha</taxon>
        <taxon>Sphaerularioidea</taxon>
        <taxon>Anguinidae</taxon>
        <taxon>Anguininae</taxon>
        <taxon>Ditylenchus</taxon>
    </lineage>
</organism>
<feature type="compositionally biased region" description="Low complexity" evidence="1">
    <location>
        <begin position="51"/>
        <end position="61"/>
    </location>
</feature>